<dbReference type="Pfam" id="PF00027">
    <property type="entry name" value="cNMP_binding"/>
    <property type="match status" value="1"/>
</dbReference>
<evidence type="ECO:0000313" key="3">
    <source>
        <dbReference type="Proteomes" id="UP001597440"/>
    </source>
</evidence>
<dbReference type="PROSITE" id="PS50042">
    <property type="entry name" value="CNMP_BINDING_3"/>
    <property type="match status" value="1"/>
</dbReference>
<dbReference type="InterPro" id="IPR014710">
    <property type="entry name" value="RmlC-like_jellyroll"/>
</dbReference>
<protein>
    <submittedName>
        <fullName evidence="2">Crp/Fnr family transcriptional regulator</fullName>
    </submittedName>
</protein>
<dbReference type="Proteomes" id="UP001597440">
    <property type="component" value="Unassembled WGS sequence"/>
</dbReference>
<accession>A0ABW5L7P1</accession>
<feature type="domain" description="Cyclic nucleotide-binding" evidence="1">
    <location>
        <begin position="13"/>
        <end position="82"/>
    </location>
</feature>
<dbReference type="InterPro" id="IPR018490">
    <property type="entry name" value="cNMP-bd_dom_sf"/>
</dbReference>
<dbReference type="SUPFAM" id="SSF51206">
    <property type="entry name" value="cAMP-binding domain-like"/>
    <property type="match status" value="1"/>
</dbReference>
<dbReference type="CDD" id="cd00038">
    <property type="entry name" value="CAP_ED"/>
    <property type="match status" value="1"/>
</dbReference>
<comment type="caution">
    <text evidence="2">The sequence shown here is derived from an EMBL/GenBank/DDBJ whole genome shotgun (WGS) entry which is preliminary data.</text>
</comment>
<name>A0ABW5L7P1_9SPHI</name>
<dbReference type="Gene3D" id="2.60.120.10">
    <property type="entry name" value="Jelly Rolls"/>
    <property type="match status" value="1"/>
</dbReference>
<dbReference type="EMBL" id="JBHULD010000018">
    <property type="protein sequence ID" value="MFD2556563.1"/>
    <property type="molecule type" value="Genomic_DNA"/>
</dbReference>
<organism evidence="2 3">
    <name type="scientific">Sphingobacterium tabacisoli</name>
    <dbReference type="NCBI Taxonomy" id="2044855"/>
    <lineage>
        <taxon>Bacteria</taxon>
        <taxon>Pseudomonadati</taxon>
        <taxon>Bacteroidota</taxon>
        <taxon>Sphingobacteriia</taxon>
        <taxon>Sphingobacteriales</taxon>
        <taxon>Sphingobacteriaceae</taxon>
        <taxon>Sphingobacterium</taxon>
    </lineage>
</organism>
<sequence>MLGEKNLLNFLRSLTSFSEESYALLQPALEERELKKNDFLLKEGEVCSSLFYIVDGYCKSYYEIDGEIKNTGFFFENEIATNIQSFGSGEKSKFNIIACETMTVVLFAKEKLFEIAKQSQEVEALGRSCIRLYATKQEELLTVFQLYSAQERLEYLENKRPEILKRVSLSQVASFLGVKRETLSRIRRRRMSR</sequence>
<proteinExistence type="predicted"/>
<evidence type="ECO:0000259" key="1">
    <source>
        <dbReference type="PROSITE" id="PS50042"/>
    </source>
</evidence>
<gene>
    <name evidence="2" type="ORF">ACFSQW_19370</name>
</gene>
<evidence type="ECO:0000313" key="2">
    <source>
        <dbReference type="EMBL" id="MFD2556563.1"/>
    </source>
</evidence>
<keyword evidence="3" id="KW-1185">Reference proteome</keyword>
<dbReference type="RefSeq" id="WP_210352380.1">
    <property type="nucleotide sequence ID" value="NZ_JAEQMU010000001.1"/>
</dbReference>
<dbReference type="InterPro" id="IPR000595">
    <property type="entry name" value="cNMP-bd_dom"/>
</dbReference>
<reference evidence="3" key="1">
    <citation type="journal article" date="2019" name="Int. J. Syst. Evol. Microbiol.">
        <title>The Global Catalogue of Microorganisms (GCM) 10K type strain sequencing project: providing services to taxonomists for standard genome sequencing and annotation.</title>
        <authorList>
            <consortium name="The Broad Institute Genomics Platform"/>
            <consortium name="The Broad Institute Genome Sequencing Center for Infectious Disease"/>
            <person name="Wu L."/>
            <person name="Ma J."/>
        </authorList>
    </citation>
    <scope>NUCLEOTIDE SEQUENCE [LARGE SCALE GENOMIC DNA]</scope>
    <source>
        <strain evidence="3">KCTC 52298</strain>
    </source>
</reference>